<organism evidence="1 2">
    <name type="scientific">Diploptera punctata</name>
    <name type="common">Pacific beetle cockroach</name>
    <dbReference type="NCBI Taxonomy" id="6984"/>
    <lineage>
        <taxon>Eukaryota</taxon>
        <taxon>Metazoa</taxon>
        <taxon>Ecdysozoa</taxon>
        <taxon>Arthropoda</taxon>
        <taxon>Hexapoda</taxon>
        <taxon>Insecta</taxon>
        <taxon>Pterygota</taxon>
        <taxon>Neoptera</taxon>
        <taxon>Polyneoptera</taxon>
        <taxon>Dictyoptera</taxon>
        <taxon>Blattodea</taxon>
        <taxon>Blaberoidea</taxon>
        <taxon>Blaberidae</taxon>
        <taxon>Diplopterinae</taxon>
        <taxon>Diploptera</taxon>
    </lineage>
</organism>
<gene>
    <name evidence="1" type="ORF">L9F63_023583</name>
</gene>
<protein>
    <submittedName>
        <fullName evidence="1">Uncharacterized protein</fullName>
    </submittedName>
</protein>
<accession>A0AAD7ZIV3</accession>
<evidence type="ECO:0000313" key="2">
    <source>
        <dbReference type="Proteomes" id="UP001233999"/>
    </source>
</evidence>
<comment type="caution">
    <text evidence="1">The sequence shown here is derived from an EMBL/GenBank/DDBJ whole genome shotgun (WGS) entry which is preliminary data.</text>
</comment>
<dbReference type="AlphaFoldDB" id="A0AAD7ZIV3"/>
<sequence>MYEIYCDWLIEHYNDALPVSESFYRHIFNSQFNLGFAPPMSETCNFCDWTKQELQTLSEDTDMEQISRLKAEKMLHERRAKMAQTLQKEMTGNQDPTVAAISINMQQAFPTPSTINRNYGLIILEFTILKPEIHLCSFGMRALQNEGLLKFQVAPCIT</sequence>
<reference evidence="1" key="1">
    <citation type="journal article" date="2023" name="IScience">
        <title>Live-bearing cockroach genome reveals convergent evolutionary mechanisms linked to viviparity in insects and beyond.</title>
        <authorList>
            <person name="Fouks B."/>
            <person name="Harrison M.C."/>
            <person name="Mikhailova A.A."/>
            <person name="Marchal E."/>
            <person name="English S."/>
            <person name="Carruthers M."/>
            <person name="Jennings E.C."/>
            <person name="Chiamaka E.L."/>
            <person name="Frigard R.A."/>
            <person name="Pippel M."/>
            <person name="Attardo G.M."/>
            <person name="Benoit J.B."/>
            <person name="Bornberg-Bauer E."/>
            <person name="Tobe S.S."/>
        </authorList>
    </citation>
    <scope>NUCLEOTIDE SEQUENCE</scope>
    <source>
        <strain evidence="1">Stay&amp;Tobe</strain>
    </source>
</reference>
<reference evidence="1" key="2">
    <citation type="submission" date="2023-05" db="EMBL/GenBank/DDBJ databases">
        <authorList>
            <person name="Fouks B."/>
        </authorList>
    </citation>
    <scope>NUCLEOTIDE SEQUENCE</scope>
    <source>
        <strain evidence="1">Stay&amp;Tobe</strain>
        <tissue evidence="1">Testes</tissue>
    </source>
</reference>
<name>A0AAD7ZIV3_DIPPU</name>
<keyword evidence="2" id="KW-1185">Reference proteome</keyword>
<dbReference type="Proteomes" id="UP001233999">
    <property type="component" value="Unassembled WGS sequence"/>
</dbReference>
<evidence type="ECO:0000313" key="1">
    <source>
        <dbReference type="EMBL" id="KAJ9581236.1"/>
    </source>
</evidence>
<dbReference type="EMBL" id="JASPKZ010007967">
    <property type="protein sequence ID" value="KAJ9581236.1"/>
    <property type="molecule type" value="Genomic_DNA"/>
</dbReference>
<proteinExistence type="predicted"/>